<evidence type="ECO:0000313" key="4">
    <source>
        <dbReference type="Proteomes" id="UP000663844"/>
    </source>
</evidence>
<dbReference type="InterPro" id="IPR012337">
    <property type="entry name" value="RNaseH-like_sf"/>
</dbReference>
<dbReference type="Pfam" id="PF05699">
    <property type="entry name" value="Dimer_Tnp_hAT"/>
    <property type="match status" value="1"/>
</dbReference>
<evidence type="ECO:0000313" key="2">
    <source>
        <dbReference type="EMBL" id="CAF0842794.1"/>
    </source>
</evidence>
<reference evidence="3" key="1">
    <citation type="submission" date="2021-02" db="EMBL/GenBank/DDBJ databases">
        <authorList>
            <person name="Nowell W R."/>
        </authorList>
    </citation>
    <scope>NUCLEOTIDE SEQUENCE</scope>
</reference>
<dbReference type="GO" id="GO:0046983">
    <property type="term" value="F:protein dimerization activity"/>
    <property type="evidence" value="ECO:0007669"/>
    <property type="project" value="InterPro"/>
</dbReference>
<accession>A0A818Y415</accession>
<name>A0A818Y415_9BILA</name>
<dbReference type="Proteomes" id="UP000663845">
    <property type="component" value="Unassembled WGS sequence"/>
</dbReference>
<organism evidence="3 4">
    <name type="scientific">Adineta steineri</name>
    <dbReference type="NCBI Taxonomy" id="433720"/>
    <lineage>
        <taxon>Eukaryota</taxon>
        <taxon>Metazoa</taxon>
        <taxon>Spiralia</taxon>
        <taxon>Gnathifera</taxon>
        <taxon>Rotifera</taxon>
        <taxon>Eurotatoria</taxon>
        <taxon>Bdelloidea</taxon>
        <taxon>Adinetida</taxon>
        <taxon>Adinetidae</taxon>
        <taxon>Adineta</taxon>
    </lineage>
</organism>
<proteinExistence type="predicted"/>
<dbReference type="InterPro" id="IPR008906">
    <property type="entry name" value="HATC_C_dom"/>
</dbReference>
<protein>
    <recommendedName>
        <fullName evidence="1">HAT C-terminal dimerisation domain-containing protein</fullName>
    </recommendedName>
</protein>
<dbReference type="EMBL" id="CAJOAZ010001010">
    <property type="protein sequence ID" value="CAF3749352.1"/>
    <property type="molecule type" value="Genomic_DNA"/>
</dbReference>
<dbReference type="Proteomes" id="UP000663844">
    <property type="component" value="Unassembled WGS sequence"/>
</dbReference>
<dbReference type="EMBL" id="CAJNOG010000049">
    <property type="protein sequence ID" value="CAF0842794.1"/>
    <property type="molecule type" value="Genomic_DNA"/>
</dbReference>
<gene>
    <name evidence="2" type="ORF">JYZ213_LOCUS7456</name>
    <name evidence="3" type="ORF">OXD698_LOCUS15360</name>
</gene>
<sequence>MTKNKKNIQRQECVELIKQEILLFDVDDRNQSPEPRRKSPLRTNASTRCMIDFYSNAEDDEDDDIAQNIALRSSAHALEIEVYIKQGSGESTKTLDSLEEAKEYNPLSFWKKMCSSYSVLSKVAARIIGVLASSAGVEREFSLVGNIIT</sequence>
<feature type="domain" description="HAT C-terminal dimerisation" evidence="1">
    <location>
        <begin position="94"/>
        <end position="148"/>
    </location>
</feature>
<evidence type="ECO:0000313" key="3">
    <source>
        <dbReference type="EMBL" id="CAF3749352.1"/>
    </source>
</evidence>
<comment type="caution">
    <text evidence="3">The sequence shown here is derived from an EMBL/GenBank/DDBJ whole genome shotgun (WGS) entry which is preliminary data.</text>
</comment>
<dbReference type="AlphaFoldDB" id="A0A818Y415"/>
<dbReference type="SUPFAM" id="SSF53098">
    <property type="entry name" value="Ribonuclease H-like"/>
    <property type="match status" value="1"/>
</dbReference>
<evidence type="ECO:0000259" key="1">
    <source>
        <dbReference type="Pfam" id="PF05699"/>
    </source>
</evidence>